<dbReference type="SUPFAM" id="SSF53850">
    <property type="entry name" value="Periplasmic binding protein-like II"/>
    <property type="match status" value="1"/>
</dbReference>
<proteinExistence type="predicted"/>
<gene>
    <name evidence="1" type="ORF">CAL20_13030</name>
</gene>
<dbReference type="OrthoDB" id="9811622at2"/>
<name>A0A261U4E0_9BORD</name>
<keyword evidence="2" id="KW-1185">Reference proteome</keyword>
<dbReference type="AlphaFoldDB" id="A0A261U4E0"/>
<dbReference type="Proteomes" id="UP000216885">
    <property type="component" value="Unassembled WGS sequence"/>
</dbReference>
<evidence type="ECO:0000313" key="1">
    <source>
        <dbReference type="EMBL" id="OZI56357.1"/>
    </source>
</evidence>
<evidence type="ECO:0000313" key="2">
    <source>
        <dbReference type="Proteomes" id="UP000216885"/>
    </source>
</evidence>
<comment type="caution">
    <text evidence="1">The sequence shown here is derived from an EMBL/GenBank/DDBJ whole genome shotgun (WGS) entry which is preliminary data.</text>
</comment>
<accession>A0A261U4E0</accession>
<reference evidence="1 2" key="1">
    <citation type="submission" date="2017-05" db="EMBL/GenBank/DDBJ databases">
        <title>Complete and WGS of Bordetella genogroups.</title>
        <authorList>
            <person name="Spilker T."/>
            <person name="LiPuma J."/>
        </authorList>
    </citation>
    <scope>NUCLEOTIDE SEQUENCE [LARGE SCALE GENOMIC DNA]</scope>
    <source>
        <strain evidence="1 2">AU9919</strain>
    </source>
</reference>
<sequence length="378" mass="41849">MSELAINGLTWDHPRGFTALDAASRLPQAQALHLRWRTQPLEGFESHPLRELCDQYDLVVIDHPHIGEAVQEQCLWPLEDLFAPDELRAWAAQSVGLSYASYSWQGKQWAIPLDAATQVAAARTDLIDRSMPVTWQDVVQLSSQGGVCLSVAGPHALLSFCSMMAAHGAPAEVDPDRPYFVKESVALDVLDIMATLYGRMPKSVHTLNPIGILELMANHDEVRYCPLVYGYVNYSMPRAGRKIVTFHDAPILAAGGRRGSTLGGTGIALSKRSKPSKALLDHLRHLMAEHTQVSFIPAHEGQPSHRTAWTSPDVNAASNNFYQNTLQTMEDAYVRPRCPGYIEFQTRASAAIRAALADQTAHRQLIAELNREFTRLSH</sequence>
<organism evidence="1 2">
    <name type="scientific">Bordetella genomosp. 4</name>
    <dbReference type="NCBI Taxonomy" id="463044"/>
    <lineage>
        <taxon>Bacteria</taxon>
        <taxon>Pseudomonadati</taxon>
        <taxon>Pseudomonadota</taxon>
        <taxon>Betaproteobacteria</taxon>
        <taxon>Burkholderiales</taxon>
        <taxon>Alcaligenaceae</taxon>
        <taxon>Bordetella</taxon>
    </lineage>
</organism>
<dbReference type="RefSeq" id="WP_094821572.1">
    <property type="nucleotide sequence ID" value="NZ_NEVO01000008.1"/>
</dbReference>
<protein>
    <recommendedName>
        <fullName evidence="3">ABC transporter substrate-binding protein</fullName>
    </recommendedName>
</protein>
<evidence type="ECO:0008006" key="3">
    <source>
        <dbReference type="Google" id="ProtNLM"/>
    </source>
</evidence>
<dbReference type="Gene3D" id="3.40.190.10">
    <property type="entry name" value="Periplasmic binding protein-like II"/>
    <property type="match status" value="2"/>
</dbReference>
<dbReference type="EMBL" id="NEVQ01000013">
    <property type="protein sequence ID" value="OZI56357.1"/>
    <property type="molecule type" value="Genomic_DNA"/>
</dbReference>